<dbReference type="SUPFAM" id="SSF46548">
    <property type="entry name" value="alpha-helical ferredoxin"/>
    <property type="match status" value="1"/>
</dbReference>
<evidence type="ECO:0000259" key="1">
    <source>
        <dbReference type="PROSITE" id="PS51379"/>
    </source>
</evidence>
<dbReference type="EMBL" id="QZKI01000111">
    <property type="protein sequence ID" value="RJP66793.1"/>
    <property type="molecule type" value="Genomic_DNA"/>
</dbReference>
<dbReference type="Proteomes" id="UP000285961">
    <property type="component" value="Unassembled WGS sequence"/>
</dbReference>
<evidence type="ECO:0000313" key="3">
    <source>
        <dbReference type="Proteomes" id="UP000285961"/>
    </source>
</evidence>
<dbReference type="AlphaFoldDB" id="A0A419ESZ1"/>
<dbReference type="PROSITE" id="PS51379">
    <property type="entry name" value="4FE4S_FER_2"/>
    <property type="match status" value="1"/>
</dbReference>
<dbReference type="PANTHER" id="PTHR42827:SF1">
    <property type="entry name" value="IRON-SULFUR CLUSTER-BINDING PROTEIN"/>
    <property type="match status" value="1"/>
</dbReference>
<sequence>MRQIITSLGADLCGIAHAGRFAGAPEGFKPIDIWDKCKSVAVFARRLPAQSLFAENCVPYTFVNTMMTQEVDRLTMQISLKLEALGIENVPIPSDDPYEHWEAERSYGRAILSLKHAAYLAGLGVLGKNTLLMNEQYGNMIQIGAVLLEADLEGDSLASYEGCPSGCQLCLESCPAAALDGDTVNQHLCRPLSNYRTEKGYILKKCYECRKVCPNALSIMGKR</sequence>
<dbReference type="InterPro" id="IPR017896">
    <property type="entry name" value="4Fe4S_Fe-S-bd"/>
</dbReference>
<gene>
    <name evidence="2" type="ORF">C4532_15560</name>
</gene>
<feature type="domain" description="4Fe-4S ferredoxin-type" evidence="1">
    <location>
        <begin position="154"/>
        <end position="184"/>
    </location>
</feature>
<name>A0A419ESZ1_9BACT</name>
<organism evidence="2 3">
    <name type="scientific">Candidatus Abyssobacteria bacterium SURF_17</name>
    <dbReference type="NCBI Taxonomy" id="2093361"/>
    <lineage>
        <taxon>Bacteria</taxon>
        <taxon>Pseudomonadati</taxon>
        <taxon>Candidatus Hydrogenedentota</taxon>
        <taxon>Candidatus Abyssobacteria</taxon>
    </lineage>
</organism>
<reference evidence="2 3" key="1">
    <citation type="journal article" date="2017" name="ISME J.">
        <title>Energy and carbon metabolisms in a deep terrestrial subsurface fluid microbial community.</title>
        <authorList>
            <person name="Momper L."/>
            <person name="Jungbluth S.P."/>
            <person name="Lee M.D."/>
            <person name="Amend J.P."/>
        </authorList>
    </citation>
    <scope>NUCLEOTIDE SEQUENCE [LARGE SCALE GENOMIC DNA]</scope>
    <source>
        <strain evidence="2">SURF_17</strain>
    </source>
</reference>
<protein>
    <submittedName>
        <fullName evidence="2">Epoxyqueuosine reductase</fullName>
    </submittedName>
</protein>
<dbReference type="PANTHER" id="PTHR42827">
    <property type="entry name" value="IRON-SULFUR CLUSTER-BINDING PROTEIN-RELATED"/>
    <property type="match status" value="1"/>
</dbReference>
<evidence type="ECO:0000313" key="2">
    <source>
        <dbReference type="EMBL" id="RJP66793.1"/>
    </source>
</evidence>
<comment type="caution">
    <text evidence="2">The sequence shown here is derived from an EMBL/GenBank/DDBJ whole genome shotgun (WGS) entry which is preliminary data.</text>
</comment>
<accession>A0A419ESZ1</accession>
<proteinExistence type="predicted"/>